<comment type="caution">
    <text evidence="6">The sequence shown here is derived from an EMBL/GenBank/DDBJ whole genome shotgun (WGS) entry which is preliminary data.</text>
</comment>
<dbReference type="Proteomes" id="UP000286594">
    <property type="component" value="Unassembled WGS sequence"/>
</dbReference>
<dbReference type="InterPro" id="IPR036271">
    <property type="entry name" value="Tet_transcr_reg_TetR-rel_C_sf"/>
</dbReference>
<name>A0A443LGW0_9RHOB</name>
<sequence>MARSYLERSDLVPQLAEIFRRYGYEGASIGVIAKETGAGRSSLYHFFPGGKEEMADAVLAQISDWFEANVFAPLTQKPAPQALAEMAAAVEAYFRSGQRICLVGAFALDDVRTRFSGRIESYFARWGAALAECLQRAGWPEPEARQEAISILAAIQGGIVLTRASGNAEAFRSALATALTRAGRAGTDATGA</sequence>
<evidence type="ECO:0000259" key="5">
    <source>
        <dbReference type="PROSITE" id="PS50977"/>
    </source>
</evidence>
<dbReference type="InterPro" id="IPR001647">
    <property type="entry name" value="HTH_TetR"/>
</dbReference>
<evidence type="ECO:0000256" key="2">
    <source>
        <dbReference type="ARBA" id="ARBA00023125"/>
    </source>
</evidence>
<gene>
    <name evidence="6" type="ORF">EOW65_10530</name>
</gene>
<dbReference type="Gene3D" id="1.10.357.10">
    <property type="entry name" value="Tetracycline Repressor, domain 2"/>
    <property type="match status" value="1"/>
</dbReference>
<keyword evidence="3" id="KW-0804">Transcription</keyword>
<dbReference type="SUPFAM" id="SSF48498">
    <property type="entry name" value="Tetracyclin repressor-like, C-terminal domain"/>
    <property type="match status" value="1"/>
</dbReference>
<evidence type="ECO:0000313" key="7">
    <source>
        <dbReference type="Proteomes" id="UP000286594"/>
    </source>
</evidence>
<keyword evidence="2 4" id="KW-0238">DNA-binding</keyword>
<keyword evidence="1" id="KW-0805">Transcription regulation</keyword>
<dbReference type="SUPFAM" id="SSF46689">
    <property type="entry name" value="Homeodomain-like"/>
    <property type="match status" value="1"/>
</dbReference>
<dbReference type="PROSITE" id="PS50977">
    <property type="entry name" value="HTH_TETR_2"/>
    <property type="match status" value="1"/>
</dbReference>
<reference evidence="6 7" key="1">
    <citation type="submission" date="2019-01" db="EMBL/GenBank/DDBJ databases">
        <title>Sinorhodobacter populi sp. nov. isolated from the symptomatic bark tissue of Populus euramericana canker.</title>
        <authorList>
            <person name="Xu G."/>
        </authorList>
    </citation>
    <scope>NUCLEOTIDE SEQUENCE [LARGE SCALE GENOMIC DNA]</scope>
    <source>
        <strain evidence="6 7">CCTCC AB2012026</strain>
    </source>
</reference>
<dbReference type="PANTHER" id="PTHR47506">
    <property type="entry name" value="TRANSCRIPTIONAL REGULATORY PROTEIN"/>
    <property type="match status" value="1"/>
</dbReference>
<dbReference type="Pfam" id="PF00440">
    <property type="entry name" value="TetR_N"/>
    <property type="match status" value="1"/>
</dbReference>
<evidence type="ECO:0000256" key="3">
    <source>
        <dbReference type="ARBA" id="ARBA00023163"/>
    </source>
</evidence>
<dbReference type="Pfam" id="PF21993">
    <property type="entry name" value="TetR_C_13_2"/>
    <property type="match status" value="1"/>
</dbReference>
<organism evidence="6 7">
    <name type="scientific">Paenirhodobacter ferrireducens</name>
    <dbReference type="NCBI Taxonomy" id="1215032"/>
    <lineage>
        <taxon>Bacteria</taxon>
        <taxon>Pseudomonadati</taxon>
        <taxon>Pseudomonadota</taxon>
        <taxon>Alphaproteobacteria</taxon>
        <taxon>Rhodobacterales</taxon>
        <taxon>Rhodobacter group</taxon>
        <taxon>Paenirhodobacter</taxon>
    </lineage>
</organism>
<evidence type="ECO:0000256" key="1">
    <source>
        <dbReference type="ARBA" id="ARBA00023015"/>
    </source>
</evidence>
<dbReference type="AlphaFoldDB" id="A0A443LGW0"/>
<dbReference type="EMBL" id="SAVB01000011">
    <property type="protein sequence ID" value="RWR48348.1"/>
    <property type="molecule type" value="Genomic_DNA"/>
</dbReference>
<evidence type="ECO:0000313" key="6">
    <source>
        <dbReference type="EMBL" id="RWR48348.1"/>
    </source>
</evidence>
<feature type="DNA-binding region" description="H-T-H motif" evidence="4">
    <location>
        <begin position="28"/>
        <end position="47"/>
    </location>
</feature>
<protein>
    <submittedName>
        <fullName evidence="6">TetR/AcrR family transcriptional regulator</fullName>
    </submittedName>
</protein>
<dbReference type="RefSeq" id="WP_128149223.1">
    <property type="nucleotide sequence ID" value="NZ_SAVB01000011.1"/>
</dbReference>
<dbReference type="OrthoDB" id="9779746at2"/>
<proteinExistence type="predicted"/>
<evidence type="ECO:0000256" key="4">
    <source>
        <dbReference type="PROSITE-ProRule" id="PRU00335"/>
    </source>
</evidence>
<accession>A0A443LGW0</accession>
<dbReference type="GO" id="GO:0003677">
    <property type="term" value="F:DNA binding"/>
    <property type="evidence" value="ECO:0007669"/>
    <property type="project" value="UniProtKB-UniRule"/>
</dbReference>
<dbReference type="PANTHER" id="PTHR47506:SF1">
    <property type="entry name" value="HTH-TYPE TRANSCRIPTIONAL REGULATOR YJDC"/>
    <property type="match status" value="1"/>
</dbReference>
<dbReference type="InterPro" id="IPR009057">
    <property type="entry name" value="Homeodomain-like_sf"/>
</dbReference>
<dbReference type="InterPro" id="IPR054156">
    <property type="entry name" value="YxaF_TetR_C"/>
</dbReference>
<feature type="domain" description="HTH tetR-type" evidence="5">
    <location>
        <begin position="5"/>
        <end position="65"/>
    </location>
</feature>
<keyword evidence="7" id="KW-1185">Reference proteome</keyword>